<dbReference type="SUPFAM" id="SSF52540">
    <property type="entry name" value="P-loop containing nucleoside triphosphate hydrolases"/>
    <property type="match status" value="1"/>
</dbReference>
<proteinExistence type="predicted"/>
<dbReference type="Gene3D" id="3.90.1070.10">
    <property type="match status" value="1"/>
</dbReference>
<dbReference type="AlphaFoldDB" id="A0A1H0SWD6"/>
<dbReference type="InterPro" id="IPR027417">
    <property type="entry name" value="P-loop_NTPase"/>
</dbReference>
<dbReference type="GO" id="GO:0000287">
    <property type="term" value="F:magnesium ion binding"/>
    <property type="evidence" value="ECO:0007669"/>
    <property type="project" value="TreeGrafter"/>
</dbReference>
<dbReference type="InterPro" id="IPR023214">
    <property type="entry name" value="HAD_sf"/>
</dbReference>
<dbReference type="PANTHER" id="PTHR10000:SF8">
    <property type="entry name" value="HAD SUPERFAMILY HYDROLASE-LIKE, TYPE 3"/>
    <property type="match status" value="1"/>
</dbReference>
<evidence type="ECO:0000259" key="2">
    <source>
        <dbReference type="SMART" id="SM00382"/>
    </source>
</evidence>
<dbReference type="SUPFAM" id="SSF56784">
    <property type="entry name" value="HAD-like"/>
    <property type="match status" value="1"/>
</dbReference>
<dbReference type="InterPro" id="IPR002789">
    <property type="entry name" value="HerA_central"/>
</dbReference>
<dbReference type="GO" id="GO:0016791">
    <property type="term" value="F:phosphatase activity"/>
    <property type="evidence" value="ECO:0007669"/>
    <property type="project" value="TreeGrafter"/>
</dbReference>
<evidence type="ECO:0000256" key="1">
    <source>
        <dbReference type="SAM" id="MobiDB-lite"/>
    </source>
</evidence>
<dbReference type="Proteomes" id="UP000198741">
    <property type="component" value="Chromosome I"/>
</dbReference>
<gene>
    <name evidence="3" type="ORF">SAMN04515671_4328</name>
</gene>
<dbReference type="GO" id="GO:0005829">
    <property type="term" value="C:cytosol"/>
    <property type="evidence" value="ECO:0007669"/>
    <property type="project" value="TreeGrafter"/>
</dbReference>
<dbReference type="Gene3D" id="3.40.50.1000">
    <property type="entry name" value="HAD superfamily/HAD-like"/>
    <property type="match status" value="1"/>
</dbReference>
<organism evidence="3 4">
    <name type="scientific">Nakamurella panacisegetis</name>
    <dbReference type="NCBI Taxonomy" id="1090615"/>
    <lineage>
        <taxon>Bacteria</taxon>
        <taxon>Bacillati</taxon>
        <taxon>Actinomycetota</taxon>
        <taxon>Actinomycetes</taxon>
        <taxon>Nakamurellales</taxon>
        <taxon>Nakamurellaceae</taxon>
        <taxon>Nakamurella</taxon>
    </lineage>
</organism>
<dbReference type="STRING" id="1090615.SAMN04515671_4328"/>
<dbReference type="InterPro" id="IPR003593">
    <property type="entry name" value="AAA+_ATPase"/>
</dbReference>
<sequence length="563" mass="59788">MGWIRAVALDLDGTIAADEIIASSILDAIKDARYRGVRVVLVTGRTADSVGRHFPGLLEDFDVAVVENGGVLIADGCHRLLGEPVDPALVAALAEQGVPVQRGELLVAVSAQHDVAALHEVGRLGLDCTLLRNRAELMIVPSGISKGTGLLAALNLLGLSPHNCLAVGDAENDHSMFDLAELAAAPTNAIPAVLHHADLTLEAADGAGVAELLAGPVIRGERRPTSRRRQMRIGTFPDGTPVRLPTSPSTMVIAGGSGRGKSYLAGVVAEQLISGGYHVLLIDPEGEQSALEDAAGMMALRVGDLQDVALAVDALRSGSSVVLDLSGTAKDGLDAVLGDLLARVVPLRAELGYPQWVIIDEAHNLAGPNGRLRPLFDPTAGGHCLVTFRPDLLCAEILTDADVIISTSPPIDQMLGTADLPASGLPKAVTGQAVLLRTDRVEPGRPFQVTQRSTHHRRHRRKYTDLPLPPGKGFRFRGPNGAGLPEARTVGEFRDQLDDVDPDTLNWHLRRGDLSRWVGDVVQDRELAVHIIRLEHELAARQAADIAWAREQLADAVDARYGA</sequence>
<dbReference type="InterPro" id="IPR036412">
    <property type="entry name" value="HAD-like_sf"/>
</dbReference>
<feature type="region of interest" description="Disordered" evidence="1">
    <location>
        <begin position="449"/>
        <end position="480"/>
    </location>
</feature>
<dbReference type="RefSeq" id="WP_172832321.1">
    <property type="nucleotide sequence ID" value="NZ_LT629710.1"/>
</dbReference>
<name>A0A1H0SWD6_9ACTN</name>
<dbReference type="SMART" id="SM00382">
    <property type="entry name" value="AAA"/>
    <property type="match status" value="1"/>
</dbReference>
<protein>
    <recommendedName>
        <fullName evidence="2">AAA+ ATPase domain-containing protein</fullName>
    </recommendedName>
</protein>
<evidence type="ECO:0000313" key="4">
    <source>
        <dbReference type="Proteomes" id="UP000198741"/>
    </source>
</evidence>
<feature type="compositionally biased region" description="Basic residues" evidence="1">
    <location>
        <begin position="453"/>
        <end position="462"/>
    </location>
</feature>
<dbReference type="Pfam" id="PF01935">
    <property type="entry name" value="DUF87"/>
    <property type="match status" value="1"/>
</dbReference>
<evidence type="ECO:0000313" key="3">
    <source>
        <dbReference type="EMBL" id="SDP45994.1"/>
    </source>
</evidence>
<accession>A0A1H0SWD6</accession>
<keyword evidence="4" id="KW-1185">Reference proteome</keyword>
<dbReference type="EMBL" id="LT629710">
    <property type="protein sequence ID" value="SDP45994.1"/>
    <property type="molecule type" value="Genomic_DNA"/>
</dbReference>
<dbReference type="PANTHER" id="PTHR10000">
    <property type="entry name" value="PHOSPHOSERINE PHOSPHATASE"/>
    <property type="match status" value="1"/>
</dbReference>
<feature type="domain" description="AAA+ ATPase" evidence="2">
    <location>
        <begin position="247"/>
        <end position="447"/>
    </location>
</feature>
<dbReference type="Pfam" id="PF08282">
    <property type="entry name" value="Hydrolase_3"/>
    <property type="match status" value="2"/>
</dbReference>
<dbReference type="Gene3D" id="3.40.50.300">
    <property type="entry name" value="P-loop containing nucleotide triphosphate hydrolases"/>
    <property type="match status" value="1"/>
</dbReference>
<reference evidence="3 4" key="1">
    <citation type="submission" date="2016-10" db="EMBL/GenBank/DDBJ databases">
        <authorList>
            <person name="de Groot N.N."/>
        </authorList>
    </citation>
    <scope>NUCLEOTIDE SEQUENCE [LARGE SCALE GENOMIC DNA]</scope>
    <source>
        <strain evidence="4">P4-7,KCTC 19426,CECT 7604</strain>
    </source>
</reference>